<protein>
    <submittedName>
        <fullName evidence="3">Uncharacterized protein</fullName>
    </submittedName>
</protein>
<gene>
    <name evidence="3" type="ORF">M9Y10_042044</name>
</gene>
<comment type="caution">
    <text evidence="3">The sequence shown here is derived from an EMBL/GenBank/DDBJ whole genome shotgun (WGS) entry which is preliminary data.</text>
</comment>
<evidence type="ECO:0000313" key="3">
    <source>
        <dbReference type="EMBL" id="KAK8886580.1"/>
    </source>
</evidence>
<accession>A0ABR2K967</accession>
<organism evidence="3 4">
    <name type="scientific">Tritrichomonas musculus</name>
    <dbReference type="NCBI Taxonomy" id="1915356"/>
    <lineage>
        <taxon>Eukaryota</taxon>
        <taxon>Metamonada</taxon>
        <taxon>Parabasalia</taxon>
        <taxon>Tritrichomonadida</taxon>
        <taxon>Tritrichomonadidae</taxon>
        <taxon>Tritrichomonas</taxon>
    </lineage>
</organism>
<keyword evidence="2" id="KW-1133">Transmembrane helix</keyword>
<reference evidence="3 4" key="1">
    <citation type="submission" date="2024-04" db="EMBL/GenBank/DDBJ databases">
        <title>Tritrichomonas musculus Genome.</title>
        <authorList>
            <person name="Alves-Ferreira E."/>
            <person name="Grigg M."/>
            <person name="Lorenzi H."/>
            <person name="Galac M."/>
        </authorList>
    </citation>
    <scope>NUCLEOTIDE SEQUENCE [LARGE SCALE GENOMIC DNA]</scope>
    <source>
        <strain evidence="3 4">EAF2021</strain>
    </source>
</reference>
<dbReference type="Proteomes" id="UP001470230">
    <property type="component" value="Unassembled WGS sequence"/>
</dbReference>
<dbReference type="EMBL" id="JAPFFF010000007">
    <property type="protein sequence ID" value="KAK8886580.1"/>
    <property type="molecule type" value="Genomic_DNA"/>
</dbReference>
<keyword evidence="4" id="KW-1185">Reference proteome</keyword>
<evidence type="ECO:0000313" key="4">
    <source>
        <dbReference type="Proteomes" id="UP001470230"/>
    </source>
</evidence>
<sequence length="1444" mass="163445">MSWYNDNDDNYNRKMVKENFNCNFKGTGTVKFKQPKLRAKMEEMCTKEEKVIFEDLKTPYPDYYVCVGQSSLDQCKAEIDGIESITDVTWIWLVNIIAASALRNVKKIFITDKQYGFYRDNIEFVLTKNADFEVSDRFITINTNKVNNFIAQAKTAKLTFIIESNSMHSDYRTVDIEIKYEAAPTEIDFRIYIDAPLVKVFFSFTKNYEPNSVKLEGSCTILVRNYLLDKMDVFNKPDSISIAENTDINFECLCLANTIDKCLSLTKDFRHIISLDDVYKYDNNNNEEEDDDFLQVYIFEPLELTMDLNFSAFVHFYYMQGSSLNFDVPDKSRILFYLTSEFDGFEIINQNNKSQVFLVQDESVELVFNVKNTLYLDAQVMKYGDTFFMPKIEFKSDSNNLEIFPSIDFSSIIHDINSKYKITVPEGISISSPMPEYLNSLFESKTIAFTGTCIYLNEEGKSLCGSKPSKSITEAQKEDIATKNVVITTGIDATFSIPSAWTSEHYLYFIRPGTVKLNLTDVSSLYYYSDGLQINEKCIIIAANITILVQPEITINVDLPKGYPLYSYMYYAYLDCGSNEQTNIYTGSISANQVYKAGECIHIGGYNQVHKLSVHLNSENDFYQLYYITYLYEDDEEIDYVIKSFSYICYASVDDVQEKCTEPNYFHASDVTSLIRAVNSFPDLVVLVTQNLVIPESIGKSLAINASDENIEVTMPSTPKSIQISENEQVQFNYDSFSIKAQNKMKLDVGLKGNLELNVLSILQSKMKFILNSDVLVSTQNKITEVFTIDVEKNGFHLYANDLEDFGNIFGDSIELYNKICAYEENADSLCTINKKDTIENVFKLPFIYNEVEIAISSNKQEITLPLIESNVNVVIKSSKSAILTIKSALNLQLVNEKVVINDNWTFIENTEVLSVKLNKQSSISISESISKPITLQLTDADSVIDLKKCVSQTSKQITLVKFGEHENTITVLGSTETFSNFQSLIVSHEGITLKQNAEKKYLCICKDDSCNKCKEGIEGIITNSETINSDPGEDVEIRIFKNIEVESDLFTNEHNVMINSINNLTLKSVLNVYQNIEKKLKVDNLVFTTGDNLVIRPKTSMLYITMATINAGPEFTIEFSNYLVLNVTNAEEKRIAASKLYVKGNGELNIYDYPSYQIEADSTVKVIKGIYIICNSKAENSVCSYNSVENYKVINNYDNFENTFDENTKIVVIIDSYNNYVNVEISRLKRQKMIFIHQRSSLQLLENEAKVRFLSTSVLTNKADSSTDLEGLEGGVSLSNDDSDFFVVAFNDKLTIKQEGEIVHPIKPIVIQPQSETASIIIDKNVKIDNSKIKIETEKEKLNLTVFVGDRPVNDETINNFIDISEEDKDKVSVVIKEGEPEEKPDDPIKPGSPGGKKGLKPGQIAGIVVGVVAFVAIVIAVVIIVIKKKNNKDNSSTEVSDQ</sequence>
<feature type="region of interest" description="Disordered" evidence="1">
    <location>
        <begin position="1379"/>
        <end position="1399"/>
    </location>
</feature>
<evidence type="ECO:0000256" key="1">
    <source>
        <dbReference type="SAM" id="MobiDB-lite"/>
    </source>
</evidence>
<feature type="transmembrane region" description="Helical" evidence="2">
    <location>
        <begin position="1406"/>
        <end position="1428"/>
    </location>
</feature>
<proteinExistence type="predicted"/>
<name>A0ABR2K967_9EUKA</name>
<keyword evidence="2" id="KW-0472">Membrane</keyword>
<keyword evidence="2" id="KW-0812">Transmembrane</keyword>
<evidence type="ECO:0000256" key="2">
    <source>
        <dbReference type="SAM" id="Phobius"/>
    </source>
</evidence>